<dbReference type="InterPro" id="IPR021243">
    <property type="entry name" value="DUF2804"/>
</dbReference>
<organism evidence="1 2">
    <name type="scientific">Paeniglutamicibacter terrestris</name>
    <dbReference type="NCBI Taxonomy" id="2723403"/>
    <lineage>
        <taxon>Bacteria</taxon>
        <taxon>Bacillati</taxon>
        <taxon>Actinomycetota</taxon>
        <taxon>Actinomycetes</taxon>
        <taxon>Micrococcales</taxon>
        <taxon>Micrococcaceae</taxon>
        <taxon>Paeniglutamicibacter</taxon>
    </lineage>
</organism>
<reference evidence="1 2" key="1">
    <citation type="submission" date="2020-04" db="EMBL/GenBank/DDBJ databases">
        <title>Paeniglutamicibacter sp. ANT13_2, a novel actinomycete isolated from sediment in Antarctica.</title>
        <authorList>
            <person name="Sakdapetsiri C."/>
            <person name="Pinyakong O."/>
        </authorList>
    </citation>
    <scope>NUCLEOTIDE SEQUENCE [LARGE SCALE GENOMIC DNA]</scope>
    <source>
        <strain evidence="1 2">ANT13_2</strain>
    </source>
</reference>
<dbReference type="PANTHER" id="PTHR35868:SF3">
    <property type="entry name" value="DUF2804 DOMAIN-CONTAINING PROTEIN"/>
    <property type="match status" value="1"/>
</dbReference>
<dbReference type="PANTHER" id="PTHR35868">
    <property type="entry name" value="DUF2804 DOMAIN-CONTAINING PROTEIN-RELATED"/>
    <property type="match status" value="1"/>
</dbReference>
<comment type="caution">
    <text evidence="1">The sequence shown here is derived from an EMBL/GenBank/DDBJ whole genome shotgun (WGS) entry which is preliminary data.</text>
</comment>
<gene>
    <name evidence="1" type="ORF">HED64_18245</name>
</gene>
<dbReference type="Proteomes" id="UP000746595">
    <property type="component" value="Unassembled WGS sequence"/>
</dbReference>
<evidence type="ECO:0000313" key="1">
    <source>
        <dbReference type="EMBL" id="NKG22641.1"/>
    </source>
</evidence>
<evidence type="ECO:0000313" key="2">
    <source>
        <dbReference type="Proteomes" id="UP000746595"/>
    </source>
</evidence>
<keyword evidence="2" id="KW-1185">Reference proteome</keyword>
<sequence length="334" mass="36769">MLVEREITEPVVLLRADGTLNPDAVGFSRTPLHDTSGIGAGRIAWGRNKRWEYWAVTTPEYIIALTVSSLDYAAVHAVMVYERSTGKVLERDAVAPLAGTAKLPASAGAGPARATTKKLRIAIDEVPGGTQLRANASGVSFEMMAHRPAGHQALGVVVPFSKNRFQYTLKDVARPATGWLEIAGTRHEIPEGESWAVLDHGRGRWPYKMTWNWGAASGKLNGETLGLQIGGKWTDGSGSTENSLLIDGTLHKISEELDWQYNTSDWLAPWSITGESVQLKFEPFWDRSSSTELVVFGSRGHQCFGHYSGWVQVGERRIQIAGLLGWAEEMRNRW</sequence>
<dbReference type="EMBL" id="JAAWVT010000013">
    <property type="protein sequence ID" value="NKG22641.1"/>
    <property type="molecule type" value="Genomic_DNA"/>
</dbReference>
<accession>A0ABX1G8Q6</accession>
<protein>
    <submittedName>
        <fullName evidence="1">DUF2804 domain-containing protein</fullName>
    </submittedName>
</protein>
<name>A0ABX1G8Q6_9MICC</name>
<proteinExistence type="predicted"/>
<dbReference type="Pfam" id="PF10974">
    <property type="entry name" value="DUF2804"/>
    <property type="match status" value="1"/>
</dbReference>